<sequence length="314" mass="31544">MPKERSPRRRTAALSVAAVAVLGGAALTARAGVVGAADRTAAVAPAGGTSAPPARTPPTASAAAPPGSASAPAPTGDPAVFTGLAFDTCTAPAPSAMNAWHGTSPYGAAAVYVGGRNRGCAQPQLTPSWVASVTATGWRLIPLYVGAQPPCRSGSNPEKLTAGTAVDLGSADGADAVAAAGALGMRPGSTLYLDVESYDAADTACAAAVLAYTRSFDRAVEARGYRPGFYGFAASSAAGIARAAAEGTPDLPTALWYAKYDGVEDTVTGFPFAAGLFTGHRRGHQYRVDRRETHGGVTLTVDRNAWDAPVAVVG</sequence>
<gene>
    <name evidence="4" type="ORF">GCM10009663_00560</name>
</gene>
<feature type="signal peptide" evidence="2">
    <location>
        <begin position="1"/>
        <end position="31"/>
    </location>
</feature>
<dbReference type="Pfam" id="PF08924">
    <property type="entry name" value="Rv2525c_GlyHyd-like"/>
    <property type="match status" value="1"/>
</dbReference>
<protein>
    <recommendedName>
        <fullName evidence="3">Rv2525c-like glycoside hydrolase-like domain-containing protein</fullName>
    </recommendedName>
</protein>
<feature type="region of interest" description="Disordered" evidence="1">
    <location>
        <begin position="44"/>
        <end position="76"/>
    </location>
</feature>
<evidence type="ECO:0000256" key="2">
    <source>
        <dbReference type="SAM" id="SignalP"/>
    </source>
</evidence>
<reference evidence="4 5" key="1">
    <citation type="journal article" date="2019" name="Int. J. Syst. Evol. Microbiol.">
        <title>The Global Catalogue of Microorganisms (GCM) 10K type strain sequencing project: providing services to taxonomists for standard genome sequencing and annotation.</title>
        <authorList>
            <consortium name="The Broad Institute Genomics Platform"/>
            <consortium name="The Broad Institute Genome Sequencing Center for Infectious Disease"/>
            <person name="Wu L."/>
            <person name="Ma J."/>
        </authorList>
    </citation>
    <scope>NUCLEOTIDE SEQUENCE [LARGE SCALE GENOMIC DNA]</scope>
    <source>
        <strain evidence="4 5">JCM 13002</strain>
    </source>
</reference>
<dbReference type="SUPFAM" id="SSF51445">
    <property type="entry name" value="(Trans)glycosidases"/>
    <property type="match status" value="1"/>
</dbReference>
<dbReference type="Proteomes" id="UP001499987">
    <property type="component" value="Unassembled WGS sequence"/>
</dbReference>
<dbReference type="RefSeq" id="WP_344621382.1">
    <property type="nucleotide sequence ID" value="NZ_BAAALD010000001.1"/>
</dbReference>
<dbReference type="EMBL" id="BAAALD010000001">
    <property type="protein sequence ID" value="GAA1069210.1"/>
    <property type="molecule type" value="Genomic_DNA"/>
</dbReference>
<organism evidence="4 5">
    <name type="scientific">Kitasatospora arboriphila</name>
    <dbReference type="NCBI Taxonomy" id="258052"/>
    <lineage>
        <taxon>Bacteria</taxon>
        <taxon>Bacillati</taxon>
        <taxon>Actinomycetota</taxon>
        <taxon>Actinomycetes</taxon>
        <taxon>Kitasatosporales</taxon>
        <taxon>Streptomycetaceae</taxon>
        <taxon>Kitasatospora</taxon>
    </lineage>
</organism>
<dbReference type="InterPro" id="IPR015020">
    <property type="entry name" value="Rv2525c-like_Glyco_Hydro-like"/>
</dbReference>
<evidence type="ECO:0000256" key="1">
    <source>
        <dbReference type="SAM" id="MobiDB-lite"/>
    </source>
</evidence>
<feature type="domain" description="Rv2525c-like glycoside hydrolase-like" evidence="3">
    <location>
        <begin position="99"/>
        <end position="306"/>
    </location>
</feature>
<dbReference type="Gene3D" id="3.20.20.80">
    <property type="entry name" value="Glycosidases"/>
    <property type="match status" value="1"/>
</dbReference>
<dbReference type="InterPro" id="IPR017853">
    <property type="entry name" value="GH"/>
</dbReference>
<evidence type="ECO:0000313" key="4">
    <source>
        <dbReference type="EMBL" id="GAA1069210.1"/>
    </source>
</evidence>
<keyword evidence="5" id="KW-1185">Reference proteome</keyword>
<feature type="chain" id="PRO_5047320620" description="Rv2525c-like glycoside hydrolase-like domain-containing protein" evidence="2">
    <location>
        <begin position="32"/>
        <end position="314"/>
    </location>
</feature>
<evidence type="ECO:0000259" key="3">
    <source>
        <dbReference type="Pfam" id="PF08924"/>
    </source>
</evidence>
<comment type="caution">
    <text evidence="4">The sequence shown here is derived from an EMBL/GenBank/DDBJ whole genome shotgun (WGS) entry which is preliminary data.</text>
</comment>
<name>A0ABN1T8E9_9ACTN</name>
<proteinExistence type="predicted"/>
<evidence type="ECO:0000313" key="5">
    <source>
        <dbReference type="Proteomes" id="UP001499987"/>
    </source>
</evidence>
<keyword evidence="2" id="KW-0732">Signal</keyword>
<accession>A0ABN1T8E9</accession>